<evidence type="ECO:0008006" key="4">
    <source>
        <dbReference type="Google" id="ProtNLM"/>
    </source>
</evidence>
<reference evidence="2" key="1">
    <citation type="journal article" date="2014" name="Int. J. Syst. Evol. Microbiol.">
        <title>Complete genome sequence of Corynebacterium casei LMG S-19264T (=DSM 44701T), isolated from a smear-ripened cheese.</title>
        <authorList>
            <consortium name="US DOE Joint Genome Institute (JGI-PGF)"/>
            <person name="Walter F."/>
            <person name="Albersmeier A."/>
            <person name="Kalinowski J."/>
            <person name="Ruckert C."/>
        </authorList>
    </citation>
    <scope>NUCLEOTIDE SEQUENCE</scope>
    <source>
        <strain evidence="2">JCM 3302</strain>
    </source>
</reference>
<protein>
    <recommendedName>
        <fullName evidence="4">TIGR04222 domain-containing membrane protein</fullName>
    </recommendedName>
</protein>
<accession>A0A919DRR3</accession>
<sequence>MLKSSSETGSGGIERPRRRADSLTRGPPARGRRAPFYGGGSLMDSAESAATEGPAPHEIAFLRGGRRAALTVAVLTLQLSGSVGPARGGMLRTRRPLDDAGADLPALTRAAHASLLHHPADLRQLLVREAVALALIDLRYELTVAGLVPVFLPGRTRAGRRVLRALRAEYPLPGSRRGLSPEDRLLAVALYGDRALTTLMPRFAREGGLAGRRGKATEQKREYGQSWGSGGGFSCGAV</sequence>
<evidence type="ECO:0000313" key="2">
    <source>
        <dbReference type="EMBL" id="GHE73003.1"/>
    </source>
</evidence>
<gene>
    <name evidence="2" type="ORF">GCM10014715_29040</name>
</gene>
<feature type="region of interest" description="Disordered" evidence="1">
    <location>
        <begin position="1"/>
        <end position="50"/>
    </location>
</feature>
<proteinExistence type="predicted"/>
<dbReference type="Proteomes" id="UP000641386">
    <property type="component" value="Unassembled WGS sequence"/>
</dbReference>
<evidence type="ECO:0000313" key="3">
    <source>
        <dbReference type="Proteomes" id="UP000641386"/>
    </source>
</evidence>
<dbReference type="AlphaFoldDB" id="A0A919DRR3"/>
<reference evidence="2" key="2">
    <citation type="submission" date="2020-09" db="EMBL/GenBank/DDBJ databases">
        <authorList>
            <person name="Sun Q."/>
            <person name="Ohkuma M."/>
        </authorList>
    </citation>
    <scope>NUCLEOTIDE SEQUENCE</scope>
    <source>
        <strain evidence="2">JCM 3302</strain>
    </source>
</reference>
<keyword evidence="3" id="KW-1185">Reference proteome</keyword>
<evidence type="ECO:0000256" key="1">
    <source>
        <dbReference type="SAM" id="MobiDB-lite"/>
    </source>
</evidence>
<comment type="caution">
    <text evidence="2">The sequence shown here is derived from an EMBL/GenBank/DDBJ whole genome shotgun (WGS) entry which is preliminary data.</text>
</comment>
<name>A0A919DRR3_9ACTN</name>
<dbReference type="EMBL" id="BNBC01000011">
    <property type="protein sequence ID" value="GHE73003.1"/>
    <property type="molecule type" value="Genomic_DNA"/>
</dbReference>
<organism evidence="2 3">
    <name type="scientific">Streptomyces spiralis</name>
    <dbReference type="NCBI Taxonomy" id="66376"/>
    <lineage>
        <taxon>Bacteria</taxon>
        <taxon>Bacillati</taxon>
        <taxon>Actinomycetota</taxon>
        <taxon>Actinomycetes</taxon>
        <taxon>Kitasatosporales</taxon>
        <taxon>Streptomycetaceae</taxon>
        <taxon>Streptomyces</taxon>
    </lineage>
</organism>